<gene>
    <name evidence="5" type="primary">LOC119639643</name>
</gene>
<dbReference type="SUPFAM" id="SSF49417">
    <property type="entry name" value="p53-like transcription factors"/>
    <property type="match status" value="1"/>
</dbReference>
<dbReference type="RefSeq" id="XP_037893097.1">
    <property type="nucleotide sequence ID" value="XM_038037169.1"/>
</dbReference>
<dbReference type="PROSITE" id="PS50297">
    <property type="entry name" value="ANK_REP_REGION"/>
    <property type="match status" value="2"/>
</dbReference>
<dbReference type="AlphaFoldDB" id="A0A9C5ZEW1"/>
<organism evidence="4 5">
    <name type="scientific">Glossina fuscipes</name>
    <dbReference type="NCBI Taxonomy" id="7396"/>
    <lineage>
        <taxon>Eukaryota</taxon>
        <taxon>Metazoa</taxon>
        <taxon>Ecdysozoa</taxon>
        <taxon>Arthropoda</taxon>
        <taxon>Hexapoda</taxon>
        <taxon>Insecta</taxon>
        <taxon>Pterygota</taxon>
        <taxon>Neoptera</taxon>
        <taxon>Endopterygota</taxon>
        <taxon>Diptera</taxon>
        <taxon>Brachycera</taxon>
        <taxon>Muscomorpha</taxon>
        <taxon>Hippoboscoidea</taxon>
        <taxon>Glossinidae</taxon>
        <taxon>Glossina</taxon>
    </lineage>
</organism>
<dbReference type="GO" id="GO:0048468">
    <property type="term" value="P:cell development"/>
    <property type="evidence" value="ECO:0007669"/>
    <property type="project" value="UniProtKB-ARBA"/>
</dbReference>
<dbReference type="InterPro" id="IPR002909">
    <property type="entry name" value="IPT_dom"/>
</dbReference>
<dbReference type="PANTHER" id="PTHR24169">
    <property type="entry name" value="NUCLEAR FACTOR NF-KAPPA-B PROTEIN"/>
    <property type="match status" value="1"/>
</dbReference>
<dbReference type="Gene3D" id="2.60.40.340">
    <property type="entry name" value="Rel homology domain (RHD), DNA-binding domain"/>
    <property type="match status" value="1"/>
</dbReference>
<dbReference type="SMART" id="SM00429">
    <property type="entry name" value="IPT"/>
    <property type="match status" value="1"/>
</dbReference>
<dbReference type="Proteomes" id="UP000092443">
    <property type="component" value="Unplaced"/>
</dbReference>
<feature type="region of interest" description="Disordered" evidence="2">
    <location>
        <begin position="484"/>
        <end position="505"/>
    </location>
</feature>
<dbReference type="InterPro" id="IPR014756">
    <property type="entry name" value="Ig_E-set"/>
</dbReference>
<dbReference type="GO" id="GO:0048731">
    <property type="term" value="P:system development"/>
    <property type="evidence" value="ECO:0007669"/>
    <property type="project" value="UniProtKB-ARBA"/>
</dbReference>
<dbReference type="PROSITE" id="PS50088">
    <property type="entry name" value="ANK_REPEAT"/>
    <property type="match status" value="2"/>
</dbReference>
<dbReference type="InterPro" id="IPR032397">
    <property type="entry name" value="RHD_dimer"/>
</dbReference>
<evidence type="ECO:0000313" key="4">
    <source>
        <dbReference type="Proteomes" id="UP000092443"/>
    </source>
</evidence>
<dbReference type="GO" id="GO:0005737">
    <property type="term" value="C:cytoplasm"/>
    <property type="evidence" value="ECO:0007669"/>
    <property type="project" value="InterPro"/>
</dbReference>
<dbReference type="InterPro" id="IPR013783">
    <property type="entry name" value="Ig-like_fold"/>
</dbReference>
<feature type="repeat" description="ANK" evidence="1">
    <location>
        <begin position="689"/>
        <end position="721"/>
    </location>
</feature>
<feature type="compositionally biased region" description="Low complexity" evidence="2">
    <location>
        <begin position="487"/>
        <end position="500"/>
    </location>
</feature>
<dbReference type="GeneID" id="119639643"/>
<keyword evidence="4" id="KW-1185">Reference proteome</keyword>
<evidence type="ECO:0000256" key="2">
    <source>
        <dbReference type="SAM" id="MobiDB-lite"/>
    </source>
</evidence>
<dbReference type="Pfam" id="PF00023">
    <property type="entry name" value="Ank"/>
    <property type="match status" value="1"/>
</dbReference>
<feature type="region of interest" description="Disordered" evidence="2">
    <location>
        <begin position="892"/>
        <end position="912"/>
    </location>
</feature>
<dbReference type="Pfam" id="PF00554">
    <property type="entry name" value="RHD_DNA_bind"/>
    <property type="match status" value="1"/>
</dbReference>
<dbReference type="Pfam" id="PF16179">
    <property type="entry name" value="RHD_dimer"/>
    <property type="match status" value="1"/>
</dbReference>
<dbReference type="KEGG" id="gfs:119639643"/>
<feature type="repeat" description="ANK" evidence="1">
    <location>
        <begin position="757"/>
        <end position="778"/>
    </location>
</feature>
<dbReference type="PRINTS" id="PR00057">
    <property type="entry name" value="NFKBTNSCPFCT"/>
</dbReference>
<feature type="region of interest" description="Disordered" evidence="2">
    <location>
        <begin position="89"/>
        <end position="117"/>
    </location>
</feature>
<evidence type="ECO:0000313" key="5">
    <source>
        <dbReference type="RefSeq" id="XP_037893097.1"/>
    </source>
</evidence>
<dbReference type="InterPro" id="IPR037059">
    <property type="entry name" value="RHD_DNA_bind_dom_sf"/>
</dbReference>
<dbReference type="SUPFAM" id="SSF81296">
    <property type="entry name" value="E set domains"/>
    <property type="match status" value="1"/>
</dbReference>
<dbReference type="SUPFAM" id="SSF48403">
    <property type="entry name" value="Ankyrin repeat"/>
    <property type="match status" value="1"/>
</dbReference>
<dbReference type="InterPro" id="IPR000451">
    <property type="entry name" value="NFkB/Dor"/>
</dbReference>
<keyword evidence="1" id="KW-0040">ANK repeat</keyword>
<dbReference type="GO" id="GO:0000978">
    <property type="term" value="F:RNA polymerase II cis-regulatory region sequence-specific DNA binding"/>
    <property type="evidence" value="ECO:0007669"/>
    <property type="project" value="TreeGrafter"/>
</dbReference>
<evidence type="ECO:0000256" key="1">
    <source>
        <dbReference type="PROSITE-ProRule" id="PRU00023"/>
    </source>
</evidence>
<dbReference type="SMART" id="SM00248">
    <property type="entry name" value="ANK"/>
    <property type="match status" value="4"/>
</dbReference>
<proteinExistence type="predicted"/>
<dbReference type="InterPro" id="IPR036770">
    <property type="entry name" value="Ankyrin_rpt-contain_sf"/>
</dbReference>
<dbReference type="Gene3D" id="2.60.40.10">
    <property type="entry name" value="Immunoglobulins"/>
    <property type="match status" value="1"/>
</dbReference>
<dbReference type="Pfam" id="PF12796">
    <property type="entry name" value="Ank_2"/>
    <property type="match status" value="1"/>
</dbReference>
<dbReference type="InterPro" id="IPR011539">
    <property type="entry name" value="RHD_DNA_bind_dom"/>
</dbReference>
<name>A0A9C5ZEW1_9MUSC</name>
<dbReference type="Gene3D" id="1.25.40.20">
    <property type="entry name" value="Ankyrin repeat-containing domain"/>
    <property type="match status" value="1"/>
</dbReference>
<dbReference type="PANTHER" id="PTHR24169:SF28">
    <property type="entry name" value="NUCLEAR FACTOR NF-KAPPA-B P110 SUBUNIT"/>
    <property type="match status" value="1"/>
</dbReference>
<feature type="compositionally biased region" description="Acidic residues" evidence="2">
    <location>
        <begin position="902"/>
        <end position="912"/>
    </location>
</feature>
<dbReference type="GO" id="GO:0000981">
    <property type="term" value="F:DNA-binding transcription factor activity, RNA polymerase II-specific"/>
    <property type="evidence" value="ECO:0007669"/>
    <property type="project" value="TreeGrafter"/>
</dbReference>
<dbReference type="PROSITE" id="PS50254">
    <property type="entry name" value="REL_2"/>
    <property type="match status" value="1"/>
</dbReference>
<feature type="domain" description="RHD" evidence="3">
    <location>
        <begin position="176"/>
        <end position="367"/>
    </location>
</feature>
<dbReference type="InterPro" id="IPR033926">
    <property type="entry name" value="IPT_NFkappaB"/>
</dbReference>
<accession>A0A9C5ZEW1</accession>
<protein>
    <submittedName>
        <fullName evidence="5">Nuclear factor NF-kappa-B p110 subunit-like</fullName>
    </submittedName>
</protein>
<dbReference type="InterPro" id="IPR002110">
    <property type="entry name" value="Ankyrin_rpt"/>
</dbReference>
<dbReference type="InterPro" id="IPR008967">
    <property type="entry name" value="p53-like_TF_DNA-bd_sf"/>
</dbReference>
<sequence length="1010" mass="115699">MPDDWKKKRVKRVNYAVLYIYTYIEKILQSFWRDFTTVKSGGKRKGIKHIYRAFFLFLFFFFETSNMINEYYGEKDIVDMDTMERVPYRSESSNTSTSGYSTGPWNSPASGYSPAQSPASALPAEFSTLNVMSSQSMSQYEQQQPMAFTQPYNTQSQFAQMSHTGNRGGDFNEKMKYEARLEITEEPMEKFRFRYISEMHGTHGSLNGANSQRNPKTFPEVRLVDYKGPAIIRCSLFQANLESPHSHQLVIRKDDDDVCDPHDVKVGELGYYAKFANMGIIHTAKKFIMGELLKKKRRRLIFELGGRELTTKEEQEIHKQTEKEAKDMNLNQVRLCYEAFRVEENGTYVPIAAPVYSRLINNRKSAQTGDLRITRLSICTGSVLGNEDLILLVEKVSKKNIKVRFYEMNDEDGEIWEAFAQFRESDVHHQYAIVCKTPPYKDRDIDRFVEVFIELVRPSDDERSFPPVTFRYKPREAVISRKRKRTCSTTSSRSNSNISSGDLPKTVHEQSKILTSAEMMEELERLLQDNDLKKKLSSYSDDMNLNDLIQTLDGCGRLEKDGVGGGDGERSKIMHYKKKLIEKKTMDNYSHAPDINQPTTGTLSPYLQRISKIYVDVRNEKPIANETVKHSAAEQITKIFNEHLDNSDNGDSIMHEVVLADNNKSAMQLCHILTYFNIQNLLNTLLNSNGQTALHYACLYNRAQYIRPLITLGCRANLQDNQGNTSIHIAVREKYSKCLESFINANIILQLNILNDDGFTPLHLAIRDNNYEMAIKMLRHDRTIAAVANNKDGGNALHMVVQQQHLPLVEIILETQNKVSILKAQNAAGYTPYDLAKELSIGSKSGQEILNVLQNHYTDDEMSDLISGSVIANAIKETVNDREEEYDRKLVIKEEEATSSSTDDDDDENDDEPMLLQTNEIKIEESLDKCTLKIALNNVNTFQKLSLIMNKGDKWKILARILDIEYDFFKSAEGVLNWLKRHLDDIDLQLFSLALDQLDKTLLDIIRTSS</sequence>
<reference evidence="5" key="1">
    <citation type="submission" date="2025-08" db="UniProtKB">
        <authorList>
            <consortium name="RefSeq"/>
        </authorList>
    </citation>
    <scope>IDENTIFICATION</scope>
    <source>
        <tissue evidence="5">Whole body pupa</tissue>
    </source>
</reference>
<dbReference type="CDD" id="cd01177">
    <property type="entry name" value="IPT_NFkappaB"/>
    <property type="match status" value="1"/>
</dbReference>
<evidence type="ECO:0000259" key="3">
    <source>
        <dbReference type="PROSITE" id="PS50254"/>
    </source>
</evidence>
<feature type="compositionally biased region" description="Low complexity" evidence="2">
    <location>
        <begin position="90"/>
        <end position="102"/>
    </location>
</feature>